<evidence type="ECO:0000313" key="3">
    <source>
        <dbReference type="EMBL" id="KAL3721589.1"/>
    </source>
</evidence>
<feature type="repeat" description="PPR" evidence="2">
    <location>
        <begin position="203"/>
        <end position="237"/>
    </location>
</feature>
<dbReference type="Gene3D" id="1.25.40.10">
    <property type="entry name" value="Tetratricopeptide repeat domain"/>
    <property type="match status" value="4"/>
</dbReference>
<dbReference type="Pfam" id="PF01535">
    <property type="entry name" value="PPR"/>
    <property type="match status" value="2"/>
</dbReference>
<feature type="repeat" description="PPR" evidence="2">
    <location>
        <begin position="172"/>
        <end position="202"/>
    </location>
</feature>
<proteinExistence type="predicted"/>
<dbReference type="NCBIfam" id="TIGR00756">
    <property type="entry name" value="PPR"/>
    <property type="match status" value="3"/>
</dbReference>
<dbReference type="Pfam" id="PF20431">
    <property type="entry name" value="E_motif"/>
    <property type="match status" value="1"/>
</dbReference>
<organism evidence="3 4">
    <name type="scientific">Eucalyptus globulus</name>
    <name type="common">Tasmanian blue gum</name>
    <dbReference type="NCBI Taxonomy" id="34317"/>
    <lineage>
        <taxon>Eukaryota</taxon>
        <taxon>Viridiplantae</taxon>
        <taxon>Streptophyta</taxon>
        <taxon>Embryophyta</taxon>
        <taxon>Tracheophyta</taxon>
        <taxon>Spermatophyta</taxon>
        <taxon>Magnoliopsida</taxon>
        <taxon>eudicotyledons</taxon>
        <taxon>Gunneridae</taxon>
        <taxon>Pentapetalae</taxon>
        <taxon>rosids</taxon>
        <taxon>malvids</taxon>
        <taxon>Myrtales</taxon>
        <taxon>Myrtaceae</taxon>
        <taxon>Myrtoideae</taxon>
        <taxon>Eucalypteae</taxon>
        <taxon>Eucalyptus</taxon>
    </lineage>
</organism>
<evidence type="ECO:0000256" key="2">
    <source>
        <dbReference type="PROSITE-ProRule" id="PRU00708"/>
    </source>
</evidence>
<dbReference type="Pfam" id="PF13041">
    <property type="entry name" value="PPR_2"/>
    <property type="match status" value="2"/>
</dbReference>
<evidence type="ECO:0000256" key="1">
    <source>
        <dbReference type="ARBA" id="ARBA00022737"/>
    </source>
</evidence>
<dbReference type="PANTHER" id="PTHR47926:SF357">
    <property type="entry name" value="PENTATRICOPEPTIDE REPEAT-CONTAINING PROTEIN"/>
    <property type="match status" value="1"/>
</dbReference>
<dbReference type="FunFam" id="1.25.40.10:FF:000144">
    <property type="entry name" value="Pentatricopeptide repeat-containing protein, mitochondrial"/>
    <property type="match status" value="1"/>
</dbReference>
<dbReference type="Pfam" id="PF12854">
    <property type="entry name" value="PPR_1"/>
    <property type="match status" value="1"/>
</dbReference>
<dbReference type="PANTHER" id="PTHR47926">
    <property type="entry name" value="PENTATRICOPEPTIDE REPEAT-CONTAINING PROTEIN"/>
    <property type="match status" value="1"/>
</dbReference>
<comment type="caution">
    <text evidence="3">The sequence shown here is derived from an EMBL/GenBank/DDBJ whole genome shotgun (WGS) entry which is preliminary data.</text>
</comment>
<dbReference type="InterPro" id="IPR011990">
    <property type="entry name" value="TPR-like_helical_dom_sf"/>
</dbReference>
<keyword evidence="1" id="KW-0677">Repeat</keyword>
<dbReference type="FunFam" id="1.25.40.10:FF:000719">
    <property type="entry name" value="Pentatricopeptide repeat-containing protein mitochondrial"/>
    <property type="match status" value="1"/>
</dbReference>
<evidence type="ECO:0000313" key="4">
    <source>
        <dbReference type="Proteomes" id="UP001634007"/>
    </source>
</evidence>
<dbReference type="PROSITE" id="PS51375">
    <property type="entry name" value="PPR"/>
    <property type="match status" value="4"/>
</dbReference>
<dbReference type="InterPro" id="IPR002885">
    <property type="entry name" value="PPR_rpt"/>
</dbReference>
<keyword evidence="4" id="KW-1185">Reference proteome</keyword>
<gene>
    <name evidence="3" type="ORF">ACJRO7_034001</name>
</gene>
<dbReference type="InterPro" id="IPR046960">
    <property type="entry name" value="PPR_At4g14850-like_plant"/>
</dbReference>
<reference evidence="3 4" key="1">
    <citation type="submission" date="2024-11" db="EMBL/GenBank/DDBJ databases">
        <title>Chromosome-level genome assembly of Eucalyptus globulus Labill. provides insights into its genome evolution.</title>
        <authorList>
            <person name="Li X."/>
        </authorList>
    </citation>
    <scope>NUCLEOTIDE SEQUENCE [LARGE SCALE GENOMIC DNA]</scope>
    <source>
        <strain evidence="3">CL2024</strain>
        <tissue evidence="3">Fresh tender leaves</tissue>
    </source>
</reference>
<sequence length="529" mass="58476">MKPIIGRATPALALLSPSKFKQSNLAFRSNPRKRFIDPPETYCTNATPPAGPGIDPPSRALHLFDELSDWDVVSASALLGRCARGHRHDEVIRLFSRVLASSIRPNEFTFGTAVHSSVVLGDVRVGKQLHACAMKMGLHSIVFVGSAVLDAYAKLSTLDEARRAFEDTREPNVVSYTTLISGYLKKGSFGDALTLFENMPEKNVVSWNAVICGHSQAGHSEEAVNLFIRMLREGFMPNESTFPCALTASANIAALGIGRSFHGFAIKGLGKFGVFVANSLISFYAKCGSMEDSLLVFDKQVGKNRVSCNAVICGFAQNGEAKEAINFFETMRTTGFEPNGVSYLGLLWACNHAGLVDEGYSYFNKGRLENPTMLKSEHYACMVDLFSRCGRFKEAEDFLKDLPFDPGIGFWKALLGGCQIHSNFELGELAAQRILALDPKDVSSYVMMSNAHSVAGRWQSVSTLRKDMREKGMMRVPGCSWIEIKNKNHVFVTGDRNHIQEVDIYMVLRIFMEHLKEMEASSLENEFLS</sequence>
<accession>A0ABD3J575</accession>
<protein>
    <recommendedName>
        <fullName evidence="5">Pentatricopeptide repeat-containing protein</fullName>
    </recommendedName>
</protein>
<feature type="repeat" description="PPR" evidence="2">
    <location>
        <begin position="71"/>
        <end position="105"/>
    </location>
</feature>
<dbReference type="SUPFAM" id="SSF48452">
    <property type="entry name" value="TPR-like"/>
    <property type="match status" value="1"/>
</dbReference>
<evidence type="ECO:0008006" key="5">
    <source>
        <dbReference type="Google" id="ProtNLM"/>
    </source>
</evidence>
<dbReference type="InterPro" id="IPR046848">
    <property type="entry name" value="E_motif"/>
</dbReference>
<feature type="repeat" description="PPR" evidence="2">
    <location>
        <begin position="304"/>
        <end position="338"/>
    </location>
</feature>
<dbReference type="EMBL" id="JBJKBG010000009">
    <property type="protein sequence ID" value="KAL3721589.1"/>
    <property type="molecule type" value="Genomic_DNA"/>
</dbReference>
<dbReference type="AlphaFoldDB" id="A0ABD3J575"/>
<dbReference type="Proteomes" id="UP001634007">
    <property type="component" value="Unassembled WGS sequence"/>
</dbReference>
<name>A0ABD3J575_EUCGL</name>